<dbReference type="SMART" id="SM00248">
    <property type="entry name" value="ANK"/>
    <property type="match status" value="2"/>
</dbReference>
<dbReference type="AlphaFoldDB" id="B9XBE0"/>
<evidence type="ECO:0000256" key="1">
    <source>
        <dbReference type="ARBA" id="ARBA00022737"/>
    </source>
</evidence>
<feature type="coiled-coil region" evidence="4">
    <location>
        <begin position="129"/>
        <end position="156"/>
    </location>
</feature>
<comment type="caution">
    <text evidence="5">The sequence shown here is derived from an EMBL/GenBank/DDBJ whole genome shotgun (WGS) entry which is preliminary data.</text>
</comment>
<dbReference type="STRING" id="320771.Cflav_PD5460"/>
<accession>B9XBE0</accession>
<dbReference type="InterPro" id="IPR036770">
    <property type="entry name" value="Ankyrin_rpt-contain_sf"/>
</dbReference>
<dbReference type="Proteomes" id="UP000003688">
    <property type="component" value="Unassembled WGS sequence"/>
</dbReference>
<name>B9XBE0_PEDPL</name>
<dbReference type="PROSITE" id="PS50088">
    <property type="entry name" value="ANK_REPEAT"/>
    <property type="match status" value="2"/>
</dbReference>
<keyword evidence="4" id="KW-0175">Coiled coil</keyword>
<evidence type="ECO:0000256" key="3">
    <source>
        <dbReference type="PROSITE-ProRule" id="PRU00023"/>
    </source>
</evidence>
<keyword evidence="2 3" id="KW-0040">ANK repeat</keyword>
<evidence type="ECO:0000313" key="5">
    <source>
        <dbReference type="EMBL" id="EEF62825.1"/>
    </source>
</evidence>
<keyword evidence="6" id="KW-1185">Reference proteome</keyword>
<dbReference type="PANTHER" id="PTHR24198:SF165">
    <property type="entry name" value="ANKYRIN REPEAT-CONTAINING PROTEIN-RELATED"/>
    <property type="match status" value="1"/>
</dbReference>
<protein>
    <submittedName>
        <fullName evidence="5">Ankyrin</fullName>
    </submittedName>
</protein>
<evidence type="ECO:0000313" key="6">
    <source>
        <dbReference type="Proteomes" id="UP000003688"/>
    </source>
</evidence>
<evidence type="ECO:0000256" key="2">
    <source>
        <dbReference type="ARBA" id="ARBA00023043"/>
    </source>
</evidence>
<feature type="repeat" description="ANK" evidence="3">
    <location>
        <begin position="32"/>
        <end position="64"/>
    </location>
</feature>
<feature type="repeat" description="ANK" evidence="3">
    <location>
        <begin position="65"/>
        <end position="97"/>
    </location>
</feature>
<dbReference type="OrthoDB" id="6571369at2"/>
<organism evidence="5 6">
    <name type="scientific">Pedosphaera parvula (strain Ellin514)</name>
    <dbReference type="NCBI Taxonomy" id="320771"/>
    <lineage>
        <taxon>Bacteria</taxon>
        <taxon>Pseudomonadati</taxon>
        <taxon>Verrucomicrobiota</taxon>
        <taxon>Pedosphaerae</taxon>
        <taxon>Pedosphaerales</taxon>
        <taxon>Pedosphaeraceae</taxon>
        <taxon>Pedosphaera</taxon>
    </lineage>
</organism>
<sequence length="158" mass="17509">MEPEVQAVLERVKETADFGYVDFSDINTTNELGDNALHCVIVWGDYEAAKILLAHGINVNQKGEEGYTPLHLACSFGHKEIVQLLLEHGADTFARTAGDLPFTTARLTGNDEICELLRTFAGKGSDTHMQRHTRHLQALSGSIQQLEKQIDENCEKDA</sequence>
<dbReference type="RefSeq" id="WP_007413138.1">
    <property type="nucleotide sequence ID" value="NZ_ABOX02000003.1"/>
</dbReference>
<evidence type="ECO:0000256" key="4">
    <source>
        <dbReference type="SAM" id="Coils"/>
    </source>
</evidence>
<proteinExistence type="predicted"/>
<reference evidence="5 6" key="1">
    <citation type="journal article" date="2011" name="J. Bacteriol.">
        <title>Genome sequence of 'Pedosphaera parvula' Ellin514, an aerobic Verrucomicrobial isolate from pasture soil.</title>
        <authorList>
            <person name="Kant R."/>
            <person name="van Passel M.W."/>
            <person name="Sangwan P."/>
            <person name="Palva A."/>
            <person name="Lucas S."/>
            <person name="Copeland A."/>
            <person name="Lapidus A."/>
            <person name="Glavina Del Rio T."/>
            <person name="Dalin E."/>
            <person name="Tice H."/>
            <person name="Bruce D."/>
            <person name="Goodwin L."/>
            <person name="Pitluck S."/>
            <person name="Chertkov O."/>
            <person name="Larimer F.W."/>
            <person name="Land M.L."/>
            <person name="Hauser L."/>
            <person name="Brettin T.S."/>
            <person name="Detter J.C."/>
            <person name="Han S."/>
            <person name="de Vos W.M."/>
            <person name="Janssen P.H."/>
            <person name="Smidt H."/>
        </authorList>
    </citation>
    <scope>NUCLEOTIDE SEQUENCE [LARGE SCALE GENOMIC DNA]</scope>
    <source>
        <strain evidence="5 6">Ellin514</strain>
    </source>
</reference>
<dbReference type="PROSITE" id="PS50297">
    <property type="entry name" value="ANK_REP_REGION"/>
    <property type="match status" value="1"/>
</dbReference>
<dbReference type="InterPro" id="IPR002110">
    <property type="entry name" value="Ankyrin_rpt"/>
</dbReference>
<dbReference type="Pfam" id="PF12796">
    <property type="entry name" value="Ank_2"/>
    <property type="match status" value="1"/>
</dbReference>
<dbReference type="SUPFAM" id="SSF48403">
    <property type="entry name" value="Ankyrin repeat"/>
    <property type="match status" value="1"/>
</dbReference>
<gene>
    <name evidence="5" type="ORF">Cflav_PD5460</name>
</gene>
<dbReference type="PANTHER" id="PTHR24198">
    <property type="entry name" value="ANKYRIN REPEAT AND PROTEIN KINASE DOMAIN-CONTAINING PROTEIN"/>
    <property type="match status" value="1"/>
</dbReference>
<dbReference type="EMBL" id="ABOX02000003">
    <property type="protein sequence ID" value="EEF62825.1"/>
    <property type="molecule type" value="Genomic_DNA"/>
</dbReference>
<dbReference type="Gene3D" id="1.25.40.20">
    <property type="entry name" value="Ankyrin repeat-containing domain"/>
    <property type="match status" value="1"/>
</dbReference>
<keyword evidence="1" id="KW-0677">Repeat</keyword>